<dbReference type="EMBL" id="JACGWN010000001">
    <property type="protein sequence ID" value="KAL0464603.1"/>
    <property type="molecule type" value="Genomic_DNA"/>
</dbReference>
<accession>A0AAW2YFW1</accession>
<feature type="compositionally biased region" description="Polar residues" evidence="1">
    <location>
        <begin position="88"/>
        <end position="103"/>
    </location>
</feature>
<name>A0AAW2YFW1_9LAMI</name>
<feature type="compositionally biased region" description="Low complexity" evidence="1">
    <location>
        <begin position="187"/>
        <end position="199"/>
    </location>
</feature>
<gene>
    <name evidence="2" type="ORF">Slati_0347900</name>
</gene>
<protein>
    <submittedName>
        <fullName evidence="2">GATA transcription factor 4</fullName>
    </submittedName>
</protein>
<reference evidence="2" key="1">
    <citation type="submission" date="2020-06" db="EMBL/GenBank/DDBJ databases">
        <authorList>
            <person name="Li T."/>
            <person name="Hu X."/>
            <person name="Zhang T."/>
            <person name="Song X."/>
            <person name="Zhang H."/>
            <person name="Dai N."/>
            <person name="Sheng W."/>
            <person name="Hou X."/>
            <person name="Wei L."/>
        </authorList>
    </citation>
    <scope>NUCLEOTIDE SEQUENCE</scope>
    <source>
        <strain evidence="2">KEN1</strain>
        <tissue evidence="2">Leaf</tissue>
    </source>
</reference>
<evidence type="ECO:0000256" key="1">
    <source>
        <dbReference type="SAM" id="MobiDB-lite"/>
    </source>
</evidence>
<feature type="region of interest" description="Disordered" evidence="1">
    <location>
        <begin position="88"/>
        <end position="202"/>
    </location>
</feature>
<dbReference type="AlphaFoldDB" id="A0AAW2YFW1"/>
<sequence>MDVYGGLSVDDLLDLPSDDFFSSSSSSSATPTAVSDLLLHHPSSSTTCFEQSSVPGYSNDFTDILCVPTDDAAELEWLSSYMDDSFTDFQRTNSTPPSASTPKTLPDFTAARGSKRSRPSTSATTESPTPNGGKVENFGNGSGRESTEVQIGPPGAGIQARSEPDVRADSALQLSSEGSGTAAAERSCSANNNCSSSSSKRGMDVISGYADIISVYVPSS</sequence>
<feature type="compositionally biased region" description="Low complexity" evidence="1">
    <location>
        <begin position="119"/>
        <end position="130"/>
    </location>
</feature>
<evidence type="ECO:0000313" key="2">
    <source>
        <dbReference type="EMBL" id="KAL0464603.1"/>
    </source>
</evidence>
<reference evidence="2" key="2">
    <citation type="journal article" date="2024" name="Plant">
        <title>Genomic evolution and insights into agronomic trait innovations of Sesamum species.</title>
        <authorList>
            <person name="Miao H."/>
            <person name="Wang L."/>
            <person name="Qu L."/>
            <person name="Liu H."/>
            <person name="Sun Y."/>
            <person name="Le M."/>
            <person name="Wang Q."/>
            <person name="Wei S."/>
            <person name="Zheng Y."/>
            <person name="Lin W."/>
            <person name="Duan Y."/>
            <person name="Cao H."/>
            <person name="Xiong S."/>
            <person name="Wang X."/>
            <person name="Wei L."/>
            <person name="Li C."/>
            <person name="Ma Q."/>
            <person name="Ju M."/>
            <person name="Zhao R."/>
            <person name="Li G."/>
            <person name="Mu C."/>
            <person name="Tian Q."/>
            <person name="Mei H."/>
            <person name="Zhang T."/>
            <person name="Gao T."/>
            <person name="Zhang H."/>
        </authorList>
    </citation>
    <scope>NUCLEOTIDE SEQUENCE</scope>
    <source>
        <strain evidence="2">KEN1</strain>
    </source>
</reference>
<proteinExistence type="predicted"/>
<comment type="caution">
    <text evidence="2">The sequence shown here is derived from an EMBL/GenBank/DDBJ whole genome shotgun (WGS) entry which is preliminary data.</text>
</comment>
<organism evidence="2">
    <name type="scientific">Sesamum latifolium</name>
    <dbReference type="NCBI Taxonomy" id="2727402"/>
    <lineage>
        <taxon>Eukaryota</taxon>
        <taxon>Viridiplantae</taxon>
        <taxon>Streptophyta</taxon>
        <taxon>Embryophyta</taxon>
        <taxon>Tracheophyta</taxon>
        <taxon>Spermatophyta</taxon>
        <taxon>Magnoliopsida</taxon>
        <taxon>eudicotyledons</taxon>
        <taxon>Gunneridae</taxon>
        <taxon>Pentapetalae</taxon>
        <taxon>asterids</taxon>
        <taxon>lamiids</taxon>
        <taxon>Lamiales</taxon>
        <taxon>Pedaliaceae</taxon>
        <taxon>Sesamum</taxon>
    </lineage>
</organism>